<keyword evidence="4" id="KW-1185">Reference proteome</keyword>
<organism evidence="3 4">
    <name type="scientific">Amphritea opalescens</name>
    <dbReference type="NCBI Taxonomy" id="2490544"/>
    <lineage>
        <taxon>Bacteria</taxon>
        <taxon>Pseudomonadati</taxon>
        <taxon>Pseudomonadota</taxon>
        <taxon>Gammaproteobacteria</taxon>
        <taxon>Oceanospirillales</taxon>
        <taxon>Oceanospirillaceae</taxon>
        <taxon>Amphritea</taxon>
    </lineage>
</organism>
<feature type="chain" id="PRO_5019026305" description="DUF7450 domain-containing protein" evidence="1">
    <location>
        <begin position="24"/>
        <end position="317"/>
    </location>
</feature>
<sequence length="317" mass="34734">MKKYLLVLGITTMGIASPTLVNAQSVSYTSTQNSGPLSITPSEFPPGVYDYPTQISDRWPATFNETSLNRMFMHTFNIKVGKGCSVSAATLNMKVTALGRSEVPVNDKLGFLNNAQGIFSTSIWNQNDPSGASKNLSYNLASVPGVGSILNTLNDGTFSIYLQDDTAVNSVTLRTTVTCPDPNPYGGPVDVKGEHFQCYDVKPAEKSKPVEITIQDQFGRDKVVLGQPVMLCNPSAKIHGKKSYRIQNKERHLVCYNILKQSSPKSLKVQINNQFEGNGLQTGERQIFCAPSLKKHITDARPQTHQGSMQPMKKTLN</sequence>
<dbReference type="OrthoDB" id="6257332at2"/>
<evidence type="ECO:0000313" key="4">
    <source>
        <dbReference type="Proteomes" id="UP000283087"/>
    </source>
</evidence>
<dbReference type="Pfam" id="PF24247">
    <property type="entry name" value="DUF7450"/>
    <property type="match status" value="1"/>
</dbReference>
<evidence type="ECO:0000259" key="2">
    <source>
        <dbReference type="Pfam" id="PF24247"/>
    </source>
</evidence>
<feature type="signal peptide" evidence="1">
    <location>
        <begin position="1"/>
        <end position="23"/>
    </location>
</feature>
<dbReference type="InterPro" id="IPR055873">
    <property type="entry name" value="DUF7450"/>
</dbReference>
<accession>A0A430KS86</accession>
<dbReference type="AlphaFoldDB" id="A0A430KS86"/>
<evidence type="ECO:0000313" key="3">
    <source>
        <dbReference type="EMBL" id="RTE66328.1"/>
    </source>
</evidence>
<keyword evidence="1" id="KW-0732">Signal</keyword>
<dbReference type="EMBL" id="RQXW01000005">
    <property type="protein sequence ID" value="RTE66328.1"/>
    <property type="molecule type" value="Genomic_DNA"/>
</dbReference>
<protein>
    <recommendedName>
        <fullName evidence="2">DUF7450 domain-containing protein</fullName>
    </recommendedName>
</protein>
<reference evidence="3 4" key="1">
    <citation type="submission" date="2018-11" db="EMBL/GenBank/DDBJ databases">
        <title>The draft genome sequence of Amphritea opalescens ANRC-JH13T.</title>
        <authorList>
            <person name="Fang Z."/>
            <person name="Zhang Y."/>
            <person name="Han X."/>
        </authorList>
    </citation>
    <scope>NUCLEOTIDE SEQUENCE [LARGE SCALE GENOMIC DNA]</scope>
    <source>
        <strain evidence="3 4">ANRC-JH13</strain>
    </source>
</reference>
<feature type="domain" description="DUF7450" evidence="2">
    <location>
        <begin position="192"/>
        <end position="289"/>
    </location>
</feature>
<dbReference type="Proteomes" id="UP000283087">
    <property type="component" value="Unassembled WGS sequence"/>
</dbReference>
<name>A0A430KS86_9GAMM</name>
<proteinExistence type="predicted"/>
<comment type="caution">
    <text evidence="3">The sequence shown here is derived from an EMBL/GenBank/DDBJ whole genome shotgun (WGS) entry which is preliminary data.</text>
</comment>
<dbReference type="RefSeq" id="WP_126157926.1">
    <property type="nucleotide sequence ID" value="NZ_RQXW01000005.1"/>
</dbReference>
<evidence type="ECO:0000256" key="1">
    <source>
        <dbReference type="SAM" id="SignalP"/>
    </source>
</evidence>
<gene>
    <name evidence="3" type="ORF">EH243_06960</name>
</gene>